<protein>
    <submittedName>
        <fullName evidence="9">Uncharacterized protein</fullName>
    </submittedName>
</protein>
<evidence type="ECO:0000256" key="6">
    <source>
        <dbReference type="ARBA" id="ARBA00022729"/>
    </source>
</evidence>
<dbReference type="EMBL" id="CAMAPF010000108">
    <property type="protein sequence ID" value="CAH9100440.1"/>
    <property type="molecule type" value="Genomic_DNA"/>
</dbReference>
<evidence type="ECO:0000256" key="7">
    <source>
        <dbReference type="ARBA" id="ARBA00023278"/>
    </source>
</evidence>
<evidence type="ECO:0000313" key="9">
    <source>
        <dbReference type="EMBL" id="CAH9100440.1"/>
    </source>
</evidence>
<comment type="caution">
    <text evidence="9">The sequence shown here is derived from an EMBL/GenBank/DDBJ whole genome shotgun (WGS) entry which is preliminary data.</text>
</comment>
<comment type="similarity">
    <text evidence="2">Belongs to the C-terminally encoded plant signaling peptide (CEP) family.</text>
</comment>
<keyword evidence="6" id="KW-0732">Signal</keyword>
<dbReference type="GO" id="GO:0048046">
    <property type="term" value="C:apoplast"/>
    <property type="evidence" value="ECO:0007669"/>
    <property type="project" value="UniProtKB-SubCell"/>
</dbReference>
<dbReference type="GO" id="GO:2000280">
    <property type="term" value="P:regulation of root development"/>
    <property type="evidence" value="ECO:0007669"/>
    <property type="project" value="TreeGrafter"/>
</dbReference>
<keyword evidence="3" id="KW-0052">Apoplast</keyword>
<dbReference type="GO" id="GO:0006995">
    <property type="term" value="P:cellular response to nitrogen starvation"/>
    <property type="evidence" value="ECO:0007669"/>
    <property type="project" value="UniProtKB-ARBA"/>
</dbReference>
<dbReference type="PANTHER" id="PTHR33348">
    <property type="entry name" value="PRECURSOR OF CEP5"/>
    <property type="match status" value="1"/>
</dbReference>
<dbReference type="GO" id="GO:1901371">
    <property type="term" value="P:regulation of leaf morphogenesis"/>
    <property type="evidence" value="ECO:0007669"/>
    <property type="project" value="TreeGrafter"/>
</dbReference>
<dbReference type="GO" id="GO:0005179">
    <property type="term" value="F:hormone activity"/>
    <property type="evidence" value="ECO:0007669"/>
    <property type="project" value="UniProtKB-KW"/>
</dbReference>
<dbReference type="PANTHER" id="PTHR33348:SF3">
    <property type="entry name" value="PRECURSOR OF CEP1"/>
    <property type="match status" value="1"/>
</dbReference>
<evidence type="ECO:0000256" key="5">
    <source>
        <dbReference type="ARBA" id="ARBA00022702"/>
    </source>
</evidence>
<evidence type="ECO:0000256" key="8">
    <source>
        <dbReference type="SAM" id="MobiDB-lite"/>
    </source>
</evidence>
<comment type="subcellular location">
    <subcellularLocation>
        <location evidence="1">Secreted</location>
        <location evidence="1">Extracellular space</location>
        <location evidence="1">Apoplast</location>
    </subcellularLocation>
</comment>
<evidence type="ECO:0000313" key="10">
    <source>
        <dbReference type="Proteomes" id="UP001152523"/>
    </source>
</evidence>
<evidence type="ECO:0000256" key="3">
    <source>
        <dbReference type="ARBA" id="ARBA00022523"/>
    </source>
</evidence>
<organism evidence="9 10">
    <name type="scientific">Cuscuta epithymum</name>
    <dbReference type="NCBI Taxonomy" id="186058"/>
    <lineage>
        <taxon>Eukaryota</taxon>
        <taxon>Viridiplantae</taxon>
        <taxon>Streptophyta</taxon>
        <taxon>Embryophyta</taxon>
        <taxon>Tracheophyta</taxon>
        <taxon>Spermatophyta</taxon>
        <taxon>Magnoliopsida</taxon>
        <taxon>eudicotyledons</taxon>
        <taxon>Gunneridae</taxon>
        <taxon>Pentapetalae</taxon>
        <taxon>asterids</taxon>
        <taxon>lamiids</taxon>
        <taxon>Solanales</taxon>
        <taxon>Convolvulaceae</taxon>
        <taxon>Cuscuteae</taxon>
        <taxon>Cuscuta</taxon>
        <taxon>Cuscuta subgen. Cuscuta</taxon>
    </lineage>
</organism>
<sequence length="205" mass="21509">MAEVYNNLKLAASCTIILAFVFSFGFQTAVGSRALTYAPNEKGSAASPAVPLGDDSTWTTLGHSPGIGHNTPPRASRAFDTFSHVDDFRPTDPGHSPGIGHSTPPPASLDLATFSHVDDFRPTDPGHSPGAGHSTPPRASRAFATFSHVDDFRPTDPGHSPGAGHTIPPQSQHHGSRPTRPGRSQSPRWSMKTAAAPGQSPDVAH</sequence>
<dbReference type="AlphaFoldDB" id="A0AAV0DJM7"/>
<feature type="region of interest" description="Disordered" evidence="8">
    <location>
        <begin position="84"/>
        <end position="205"/>
    </location>
</feature>
<accession>A0AAV0DJM7</accession>
<dbReference type="GO" id="GO:1902025">
    <property type="term" value="P:nitrate import"/>
    <property type="evidence" value="ECO:0007669"/>
    <property type="project" value="TreeGrafter"/>
</dbReference>
<dbReference type="InterPro" id="IPR033250">
    <property type="entry name" value="CEP"/>
</dbReference>
<reference evidence="9" key="1">
    <citation type="submission" date="2022-07" db="EMBL/GenBank/DDBJ databases">
        <authorList>
            <person name="Macas J."/>
            <person name="Novak P."/>
            <person name="Neumann P."/>
        </authorList>
    </citation>
    <scope>NUCLEOTIDE SEQUENCE</scope>
</reference>
<keyword evidence="10" id="KW-1185">Reference proteome</keyword>
<keyword evidence="7" id="KW-0379">Hydroxylation</keyword>
<evidence type="ECO:0000256" key="1">
    <source>
        <dbReference type="ARBA" id="ARBA00004271"/>
    </source>
</evidence>
<evidence type="ECO:0000256" key="4">
    <source>
        <dbReference type="ARBA" id="ARBA00022525"/>
    </source>
</evidence>
<keyword evidence="4" id="KW-0964">Secreted</keyword>
<evidence type="ECO:0000256" key="2">
    <source>
        <dbReference type="ARBA" id="ARBA00008963"/>
    </source>
</evidence>
<keyword evidence="5" id="KW-0372">Hormone</keyword>
<dbReference type="GO" id="GO:0048364">
    <property type="term" value="P:root development"/>
    <property type="evidence" value="ECO:0007669"/>
    <property type="project" value="InterPro"/>
</dbReference>
<name>A0AAV0DJM7_9ASTE</name>
<gene>
    <name evidence="9" type="ORF">CEPIT_LOCUS15290</name>
</gene>
<proteinExistence type="inferred from homology"/>
<dbReference type="Proteomes" id="UP001152523">
    <property type="component" value="Unassembled WGS sequence"/>
</dbReference>